<dbReference type="Pfam" id="PF00646">
    <property type="entry name" value="F-box"/>
    <property type="match status" value="1"/>
</dbReference>
<gene>
    <name evidence="2" type="ORF">V6N11_037181</name>
</gene>
<keyword evidence="3" id="KW-1185">Reference proteome</keyword>
<dbReference type="Proteomes" id="UP001396334">
    <property type="component" value="Unassembled WGS sequence"/>
</dbReference>
<dbReference type="PANTHER" id="PTHR31960">
    <property type="entry name" value="F-BOX PROTEIN PP2-A15"/>
    <property type="match status" value="1"/>
</dbReference>
<feature type="domain" description="F-box" evidence="1">
    <location>
        <begin position="25"/>
        <end position="63"/>
    </location>
</feature>
<dbReference type="Pfam" id="PF14299">
    <property type="entry name" value="PP2"/>
    <property type="match status" value="1"/>
</dbReference>
<proteinExistence type="predicted"/>
<evidence type="ECO:0000313" key="2">
    <source>
        <dbReference type="EMBL" id="KAK8981998.1"/>
    </source>
</evidence>
<protein>
    <recommendedName>
        <fullName evidence="1">F-box domain-containing protein</fullName>
    </recommendedName>
</protein>
<sequence length="316" mass="35367">MGANLSGAVAEGDGVGPPLRPRLGDIPESCAALILARLNPPEICSLARLNRSFCSASSADFIWESKLPSDYKFIVEKVLFEDTSLKNLQKKQLYARLCRPNTFDGGTKEIWLDKNTGGVCLSISSKALTITGIDDRRYWTHISTEESRYPTVAYLQQTWWFEVDGELEFQFPAGTYSLFFRLQLGKSLKRLGRRVCNSEHIHGWDIKPVQFCLTTSDGQQAVCRCHLDSPGNWSLYHVGDFIVENSNALTRIKFSLTQIDCTHTKGGLCVDAALIYPSSVGKEVKSYFAAMLPRFGSSRRVVWWAWEGCDATPFAL</sequence>
<organism evidence="2 3">
    <name type="scientific">Hibiscus sabdariffa</name>
    <name type="common">roselle</name>
    <dbReference type="NCBI Taxonomy" id="183260"/>
    <lineage>
        <taxon>Eukaryota</taxon>
        <taxon>Viridiplantae</taxon>
        <taxon>Streptophyta</taxon>
        <taxon>Embryophyta</taxon>
        <taxon>Tracheophyta</taxon>
        <taxon>Spermatophyta</taxon>
        <taxon>Magnoliopsida</taxon>
        <taxon>eudicotyledons</taxon>
        <taxon>Gunneridae</taxon>
        <taxon>Pentapetalae</taxon>
        <taxon>rosids</taxon>
        <taxon>malvids</taxon>
        <taxon>Malvales</taxon>
        <taxon>Malvaceae</taxon>
        <taxon>Malvoideae</taxon>
        <taxon>Hibiscus</taxon>
    </lineage>
</organism>
<dbReference type="SUPFAM" id="SSF81383">
    <property type="entry name" value="F-box domain"/>
    <property type="match status" value="1"/>
</dbReference>
<dbReference type="CDD" id="cd22162">
    <property type="entry name" value="F-box_AtSKIP3-like"/>
    <property type="match status" value="1"/>
</dbReference>
<name>A0ABR2P0W1_9ROSI</name>
<evidence type="ECO:0000313" key="3">
    <source>
        <dbReference type="Proteomes" id="UP001396334"/>
    </source>
</evidence>
<dbReference type="EMBL" id="JBBPBN010000086">
    <property type="protein sequence ID" value="KAK8981998.1"/>
    <property type="molecule type" value="Genomic_DNA"/>
</dbReference>
<evidence type="ECO:0000259" key="1">
    <source>
        <dbReference type="Pfam" id="PF00646"/>
    </source>
</evidence>
<dbReference type="InterPro" id="IPR036047">
    <property type="entry name" value="F-box-like_dom_sf"/>
</dbReference>
<accession>A0ABR2P0W1</accession>
<reference evidence="2 3" key="1">
    <citation type="journal article" date="2024" name="G3 (Bethesda)">
        <title>Genome assembly of Hibiscus sabdariffa L. provides insights into metabolisms of medicinal natural products.</title>
        <authorList>
            <person name="Kim T."/>
        </authorList>
    </citation>
    <scope>NUCLEOTIDE SEQUENCE [LARGE SCALE GENOMIC DNA]</scope>
    <source>
        <strain evidence="2">TK-2024</strain>
        <tissue evidence="2">Old leaves</tissue>
    </source>
</reference>
<dbReference type="PANTHER" id="PTHR31960:SF3">
    <property type="entry name" value="F-BOX PROTEIN PP2-A13"/>
    <property type="match status" value="1"/>
</dbReference>
<dbReference type="InterPro" id="IPR001810">
    <property type="entry name" value="F-box_dom"/>
</dbReference>
<comment type="caution">
    <text evidence="2">The sequence shown here is derived from an EMBL/GenBank/DDBJ whole genome shotgun (WGS) entry which is preliminary data.</text>
</comment>
<dbReference type="InterPro" id="IPR025886">
    <property type="entry name" value="PP2-like"/>
</dbReference>